<dbReference type="EMBL" id="ML977170">
    <property type="protein sequence ID" value="KAF1984083.1"/>
    <property type="molecule type" value="Genomic_DNA"/>
</dbReference>
<protein>
    <submittedName>
        <fullName evidence="1">Uncharacterized protein</fullName>
    </submittedName>
</protein>
<evidence type="ECO:0000313" key="1">
    <source>
        <dbReference type="EMBL" id="KAF1984083.1"/>
    </source>
</evidence>
<dbReference type="AlphaFoldDB" id="A0A6G1GT02"/>
<evidence type="ECO:0000313" key="2">
    <source>
        <dbReference type="Proteomes" id="UP000800041"/>
    </source>
</evidence>
<keyword evidence="2" id="KW-1185">Reference proteome</keyword>
<accession>A0A6G1GT02</accession>
<sequence length="336" mass="38313">MESNVRPANIGDFHAWVKEMYGQPEYEVAYREMSTKYETMQDIVKEGAGMLLTFLREIDEFVEKALASFSFADMDPIARPTSLAEVQPPLPFHVLVSRVMSGKVNPQAFHERLAVEIKYHLGRICDELRTSIRLRFAYIRNEKLEEFQGENIEHAEFEGLFDAADNEPALGIAVKGMDMKNLVLLGDSGSMEKDEIEGLADAMMVKWHVIIEIQYLLRQCCDDVIEHLEDLQDRSKNKDSVKVLLDSTKDRSNGAVHSIVQGMLEKHATGILSDKNFQLGLEGLRTLSLRRCAKSMLEKMHEMRKYRSETNETVSIWIEQLAILSTVRTLISLSPE</sequence>
<reference evidence="1" key="1">
    <citation type="journal article" date="2020" name="Stud. Mycol.">
        <title>101 Dothideomycetes genomes: a test case for predicting lifestyles and emergence of pathogens.</title>
        <authorList>
            <person name="Haridas S."/>
            <person name="Albert R."/>
            <person name="Binder M."/>
            <person name="Bloem J."/>
            <person name="Labutti K."/>
            <person name="Salamov A."/>
            <person name="Andreopoulos B."/>
            <person name="Baker S."/>
            <person name="Barry K."/>
            <person name="Bills G."/>
            <person name="Bluhm B."/>
            <person name="Cannon C."/>
            <person name="Castanera R."/>
            <person name="Culley D."/>
            <person name="Daum C."/>
            <person name="Ezra D."/>
            <person name="Gonzalez J."/>
            <person name="Henrissat B."/>
            <person name="Kuo A."/>
            <person name="Liang C."/>
            <person name="Lipzen A."/>
            <person name="Lutzoni F."/>
            <person name="Magnuson J."/>
            <person name="Mondo S."/>
            <person name="Nolan M."/>
            <person name="Ohm R."/>
            <person name="Pangilinan J."/>
            <person name="Park H.-J."/>
            <person name="Ramirez L."/>
            <person name="Alfaro M."/>
            <person name="Sun H."/>
            <person name="Tritt A."/>
            <person name="Yoshinaga Y."/>
            <person name="Zwiers L.-H."/>
            <person name="Turgeon B."/>
            <person name="Goodwin S."/>
            <person name="Spatafora J."/>
            <person name="Crous P."/>
            <person name="Grigoriev I."/>
        </authorList>
    </citation>
    <scope>NUCLEOTIDE SEQUENCE</scope>
    <source>
        <strain evidence="1">CBS 113979</strain>
    </source>
</reference>
<organism evidence="1 2">
    <name type="scientific">Aulographum hederae CBS 113979</name>
    <dbReference type="NCBI Taxonomy" id="1176131"/>
    <lineage>
        <taxon>Eukaryota</taxon>
        <taxon>Fungi</taxon>
        <taxon>Dikarya</taxon>
        <taxon>Ascomycota</taxon>
        <taxon>Pezizomycotina</taxon>
        <taxon>Dothideomycetes</taxon>
        <taxon>Pleosporomycetidae</taxon>
        <taxon>Aulographales</taxon>
        <taxon>Aulographaceae</taxon>
    </lineage>
</organism>
<gene>
    <name evidence="1" type="ORF">K402DRAFT_406309</name>
</gene>
<proteinExistence type="predicted"/>
<name>A0A6G1GT02_9PEZI</name>
<dbReference type="Proteomes" id="UP000800041">
    <property type="component" value="Unassembled WGS sequence"/>
</dbReference>